<name>A0A8D6PPY7_9EURY</name>
<dbReference type="AlphaFoldDB" id="A0A8D6PPY7"/>
<dbReference type="SUPFAM" id="SSF53098">
    <property type="entry name" value="Ribonuclease H-like"/>
    <property type="match status" value="1"/>
</dbReference>
<dbReference type="Proteomes" id="UP000679213">
    <property type="component" value="Chromosome I"/>
</dbReference>
<keyword evidence="2" id="KW-1185">Reference proteome</keyword>
<dbReference type="InterPro" id="IPR012337">
    <property type="entry name" value="RNaseH-like_sf"/>
</dbReference>
<evidence type="ECO:0000313" key="2">
    <source>
        <dbReference type="Proteomes" id="UP000679213"/>
    </source>
</evidence>
<reference evidence="1 2" key="1">
    <citation type="submission" date="2020-04" db="EMBL/GenBank/DDBJ databases">
        <authorList>
            <consortium name="Genoscope - CEA"/>
            <person name="William W."/>
        </authorList>
    </citation>
    <scope>NUCLEOTIDE SEQUENCE [LARGE SCALE GENOMIC DNA]</scope>
    <source>
        <strain evidence="1 2">SG7</strain>
    </source>
</reference>
<accession>A0A8D6PPY7</accession>
<dbReference type="InterPro" id="IPR036397">
    <property type="entry name" value="RNaseH_sf"/>
</dbReference>
<sequence>MAEYYFDIETYSPNDKSNPETDKIITIQYQRIDLRSGKPKGKLKILKEWESSERDIVFKFYKKFFSEDKSIWDFIPVGFNLNFEWEFLMTKFNKYLGVKLTSREIYYNRPYIDLKPIVVLLNNGKFRGASLNRFTKKKYNGGFIKEWYENKQYDKIEEYIKNETEAYIEFL</sequence>
<dbReference type="EMBL" id="LR792632">
    <property type="protein sequence ID" value="CAB3287614.1"/>
    <property type="molecule type" value="Genomic_DNA"/>
</dbReference>
<dbReference type="Gene3D" id="3.30.420.10">
    <property type="entry name" value="Ribonuclease H-like superfamily/Ribonuclease H"/>
    <property type="match status" value="1"/>
</dbReference>
<dbReference type="GO" id="GO:0003676">
    <property type="term" value="F:nucleic acid binding"/>
    <property type="evidence" value="ECO:0007669"/>
    <property type="project" value="InterPro"/>
</dbReference>
<proteinExistence type="predicted"/>
<dbReference type="RefSeq" id="WP_214400215.1">
    <property type="nucleotide sequence ID" value="NZ_LR792632.1"/>
</dbReference>
<organism evidence="1 2">
    <name type="scientific">Methanocaldococcus lauensis</name>
    <dbReference type="NCBI Taxonomy" id="2546128"/>
    <lineage>
        <taxon>Archaea</taxon>
        <taxon>Methanobacteriati</taxon>
        <taxon>Methanobacteriota</taxon>
        <taxon>Methanomada group</taxon>
        <taxon>Methanococci</taxon>
        <taxon>Methanococcales</taxon>
        <taxon>Methanocaldococcaceae</taxon>
        <taxon>Methanocaldococcus</taxon>
    </lineage>
</organism>
<dbReference type="GeneID" id="65883110"/>
<evidence type="ECO:0000313" key="1">
    <source>
        <dbReference type="EMBL" id="CAB3287614.1"/>
    </source>
</evidence>
<dbReference type="KEGG" id="mesg:MLAUSG7_0304"/>
<gene>
    <name evidence="1" type="ORF">MLAUSG7_0304</name>
</gene>
<protein>
    <submittedName>
        <fullName evidence="1">Uncharacterized protein</fullName>
    </submittedName>
</protein>